<dbReference type="PANTHER" id="PTHR43833">
    <property type="entry name" value="POTASSIUM CHANNEL PROTEIN 2-RELATED-RELATED"/>
    <property type="match status" value="1"/>
</dbReference>
<evidence type="ECO:0000259" key="1">
    <source>
        <dbReference type="PROSITE" id="PS51201"/>
    </source>
</evidence>
<dbReference type="KEGG" id="dbc:MFMK1_000242"/>
<dbReference type="EMBL" id="CP121694">
    <property type="protein sequence ID" value="WRO20472.1"/>
    <property type="molecule type" value="Genomic_DNA"/>
</dbReference>
<evidence type="ECO:0000259" key="2">
    <source>
        <dbReference type="PROSITE" id="PS51202"/>
    </source>
</evidence>
<feature type="domain" description="RCK C-terminal" evidence="2">
    <location>
        <begin position="134"/>
        <end position="214"/>
    </location>
</feature>
<dbReference type="PANTHER" id="PTHR43833:SF7">
    <property type="entry name" value="KTR SYSTEM POTASSIUM UPTAKE PROTEIN C"/>
    <property type="match status" value="1"/>
</dbReference>
<organism evidence="3 4">
    <name type="scientific">Metallumcola ferriviriculae</name>
    <dbReference type="NCBI Taxonomy" id="3039180"/>
    <lineage>
        <taxon>Bacteria</taxon>
        <taxon>Bacillati</taxon>
        <taxon>Bacillota</taxon>
        <taxon>Clostridia</taxon>
        <taxon>Neomoorellales</taxon>
        <taxon>Desulfitibacteraceae</taxon>
        <taxon>Metallumcola</taxon>
    </lineage>
</organism>
<dbReference type="InterPro" id="IPR006037">
    <property type="entry name" value="RCK_C"/>
</dbReference>
<dbReference type="GO" id="GO:0006813">
    <property type="term" value="P:potassium ion transport"/>
    <property type="evidence" value="ECO:0007669"/>
    <property type="project" value="InterPro"/>
</dbReference>
<name>A0AAU0UMQ0_9FIRM</name>
<dbReference type="Gene3D" id="3.30.70.1450">
    <property type="entry name" value="Regulator of K+ conductance, C-terminal domain"/>
    <property type="match status" value="1"/>
</dbReference>
<sequence length="214" mass="22384">MGTYAVIGLGRFGASVARTLTALGHEVLGVDTSPKKVQALAEMLAHVVIADAEDEETLRSLGMGNFDGVVVAIGQDLEANILVTVMLSEMGIKNITAKAQTELHGQVLEKVGASKIVYPEEDMGVKVAKSISSETILDFIELSPSHSIVEFIAPKKFVGKTLGSLNLRAKYGISVLAIKKGGRIIVAPGADGLVTAGDLLVVVGENDAVNRCSD</sequence>
<feature type="domain" description="RCK N-terminal" evidence="1">
    <location>
        <begin position="1"/>
        <end position="118"/>
    </location>
</feature>
<dbReference type="InterPro" id="IPR050721">
    <property type="entry name" value="Trk_Ktr_HKT_K-transport"/>
</dbReference>
<accession>A0AAU0UMQ0</accession>
<gene>
    <name evidence="3" type="ORF">MFMK1_000242</name>
</gene>
<dbReference type="InterPro" id="IPR003148">
    <property type="entry name" value="RCK_N"/>
</dbReference>
<dbReference type="PROSITE" id="PS51201">
    <property type="entry name" value="RCK_N"/>
    <property type="match status" value="1"/>
</dbReference>
<evidence type="ECO:0000313" key="3">
    <source>
        <dbReference type="EMBL" id="WRO20472.1"/>
    </source>
</evidence>
<dbReference type="GO" id="GO:0008324">
    <property type="term" value="F:monoatomic cation transmembrane transporter activity"/>
    <property type="evidence" value="ECO:0007669"/>
    <property type="project" value="InterPro"/>
</dbReference>
<protein>
    <submittedName>
        <fullName evidence="3">TrkA family potassium uptake protein</fullName>
    </submittedName>
</protein>
<dbReference type="SUPFAM" id="SSF51735">
    <property type="entry name" value="NAD(P)-binding Rossmann-fold domains"/>
    <property type="match status" value="1"/>
</dbReference>
<dbReference type="Pfam" id="PF02080">
    <property type="entry name" value="TrkA_C"/>
    <property type="match status" value="1"/>
</dbReference>
<evidence type="ECO:0000313" key="4">
    <source>
        <dbReference type="Proteomes" id="UP001329915"/>
    </source>
</evidence>
<dbReference type="Pfam" id="PF02254">
    <property type="entry name" value="TrkA_N"/>
    <property type="match status" value="1"/>
</dbReference>
<dbReference type="Gene3D" id="3.40.50.720">
    <property type="entry name" value="NAD(P)-binding Rossmann-like Domain"/>
    <property type="match status" value="1"/>
</dbReference>
<dbReference type="Proteomes" id="UP001329915">
    <property type="component" value="Chromosome"/>
</dbReference>
<reference evidence="3 4" key="1">
    <citation type="submission" date="2023-04" db="EMBL/GenBank/DDBJ databases">
        <authorList>
            <person name="Hsu D."/>
        </authorList>
    </citation>
    <scope>NUCLEOTIDE SEQUENCE [LARGE SCALE GENOMIC DNA]</scope>
    <source>
        <strain evidence="3 4">MK1</strain>
    </source>
</reference>
<dbReference type="AlphaFoldDB" id="A0AAU0UMQ0"/>
<proteinExistence type="predicted"/>
<dbReference type="SUPFAM" id="SSF116726">
    <property type="entry name" value="TrkA C-terminal domain-like"/>
    <property type="match status" value="1"/>
</dbReference>
<dbReference type="RefSeq" id="WP_366923367.1">
    <property type="nucleotide sequence ID" value="NZ_CP121694.1"/>
</dbReference>
<keyword evidence="4" id="KW-1185">Reference proteome</keyword>
<dbReference type="InterPro" id="IPR036291">
    <property type="entry name" value="NAD(P)-bd_dom_sf"/>
</dbReference>
<dbReference type="InterPro" id="IPR036721">
    <property type="entry name" value="RCK_C_sf"/>
</dbReference>
<dbReference type="PROSITE" id="PS51202">
    <property type="entry name" value="RCK_C"/>
    <property type="match status" value="1"/>
</dbReference>